<gene>
    <name evidence="2" type="ORF">RJT34_13373</name>
</gene>
<organism evidence="2 3">
    <name type="scientific">Clitoria ternatea</name>
    <name type="common">Butterfly pea</name>
    <dbReference type="NCBI Taxonomy" id="43366"/>
    <lineage>
        <taxon>Eukaryota</taxon>
        <taxon>Viridiplantae</taxon>
        <taxon>Streptophyta</taxon>
        <taxon>Embryophyta</taxon>
        <taxon>Tracheophyta</taxon>
        <taxon>Spermatophyta</taxon>
        <taxon>Magnoliopsida</taxon>
        <taxon>eudicotyledons</taxon>
        <taxon>Gunneridae</taxon>
        <taxon>Pentapetalae</taxon>
        <taxon>rosids</taxon>
        <taxon>fabids</taxon>
        <taxon>Fabales</taxon>
        <taxon>Fabaceae</taxon>
        <taxon>Papilionoideae</taxon>
        <taxon>50 kb inversion clade</taxon>
        <taxon>NPAAA clade</taxon>
        <taxon>indigoferoid/millettioid clade</taxon>
        <taxon>Phaseoleae</taxon>
        <taxon>Clitoria</taxon>
    </lineage>
</organism>
<evidence type="ECO:0000313" key="3">
    <source>
        <dbReference type="Proteomes" id="UP001359559"/>
    </source>
</evidence>
<dbReference type="AlphaFoldDB" id="A0AAN9JNW3"/>
<accession>A0AAN9JNW3</accession>
<sequence length="150" mass="16490">MDMDRVIREEHVSGPPLKPTDIRVTFKDKVRALVEGLSIKPSIGGHDNRATNKIHGFAHVTQRHVPSMEDPSNPYVMMHGHSGEISNPAQTPLHNPHVASRIADMSTFHFGEGIDSAKNLEQNQEASPSWLGDGCGDMNLAKAKPPDREI</sequence>
<evidence type="ECO:0000256" key="1">
    <source>
        <dbReference type="SAM" id="MobiDB-lite"/>
    </source>
</evidence>
<keyword evidence="3" id="KW-1185">Reference proteome</keyword>
<reference evidence="2 3" key="1">
    <citation type="submission" date="2024-01" db="EMBL/GenBank/DDBJ databases">
        <title>The genomes of 5 underutilized Papilionoideae crops provide insights into root nodulation and disease resistance.</title>
        <authorList>
            <person name="Yuan L."/>
        </authorList>
    </citation>
    <scope>NUCLEOTIDE SEQUENCE [LARGE SCALE GENOMIC DNA]</scope>
    <source>
        <strain evidence="2">LY-2023</strain>
        <tissue evidence="2">Leaf</tissue>
    </source>
</reference>
<dbReference type="Proteomes" id="UP001359559">
    <property type="component" value="Unassembled WGS sequence"/>
</dbReference>
<protein>
    <submittedName>
        <fullName evidence="2">Uncharacterized protein</fullName>
    </submittedName>
</protein>
<feature type="region of interest" description="Disordered" evidence="1">
    <location>
        <begin position="122"/>
        <end position="150"/>
    </location>
</feature>
<evidence type="ECO:0000313" key="2">
    <source>
        <dbReference type="EMBL" id="KAK7302483.1"/>
    </source>
</evidence>
<dbReference type="EMBL" id="JAYKXN010000003">
    <property type="protein sequence ID" value="KAK7302483.1"/>
    <property type="molecule type" value="Genomic_DNA"/>
</dbReference>
<proteinExistence type="predicted"/>
<name>A0AAN9JNW3_CLITE</name>
<comment type="caution">
    <text evidence="2">The sequence shown here is derived from an EMBL/GenBank/DDBJ whole genome shotgun (WGS) entry which is preliminary data.</text>
</comment>